<dbReference type="Pfam" id="PF01479">
    <property type="entry name" value="S4"/>
    <property type="match status" value="1"/>
</dbReference>
<sequence length="231" mass="26799">MRLDQFLSKALHISRKDAQLLLKKNKILVNKKKINKPATKLNPISDIVEFETREVKLPETKYFMLNKPVGYVCSSEDSSNKTVYDLFSQIDKYDLKIAGRLDVDTTGLVLMTENGKWLHNVISPNKKCAKKYLVGLEYSFDMKYVREFEMGLLLKNEIKKTKPAHIEVLSEKKLYITIHEGKYHQIKRMFASIGNKVNSLKRIQIGNIKLDENLNLGEYRRLTDLEIASFL</sequence>
<dbReference type="EMBL" id="CP022355">
    <property type="protein sequence ID" value="ASK78683.1"/>
    <property type="molecule type" value="Genomic_DNA"/>
</dbReference>
<proteinExistence type="inferred from homology"/>
<dbReference type="SUPFAM" id="SSF55120">
    <property type="entry name" value="Pseudouridine synthase"/>
    <property type="match status" value="1"/>
</dbReference>
<evidence type="ECO:0000259" key="12">
    <source>
        <dbReference type="SMART" id="SM00363"/>
    </source>
</evidence>
<evidence type="ECO:0000256" key="1">
    <source>
        <dbReference type="ARBA" id="ARBA00008348"/>
    </source>
</evidence>
<accession>A0A220VFG8</accession>
<dbReference type="InterPro" id="IPR006145">
    <property type="entry name" value="PsdUridine_synth_RsuA/RluA"/>
</dbReference>
<comment type="function">
    <text evidence="4">Responsible for synthesis of pseudouridine from uracil-516 in 16S ribosomal RNA.</text>
</comment>
<dbReference type="InterPro" id="IPR050343">
    <property type="entry name" value="RsuA_PseudoU_synthase"/>
</dbReference>
<dbReference type="AlphaFoldDB" id="A0A220VFG8"/>
<evidence type="ECO:0000256" key="8">
    <source>
        <dbReference type="ARBA" id="ARBA00042589"/>
    </source>
</evidence>
<dbReference type="InterPro" id="IPR036986">
    <property type="entry name" value="S4_RNA-bd_sf"/>
</dbReference>
<dbReference type="InterPro" id="IPR042092">
    <property type="entry name" value="PsdUridine_s_RsuA/RluB/E/F_cat"/>
</dbReference>
<dbReference type="KEGG" id="pmai:CF386_06570"/>
<dbReference type="GO" id="GO:0003723">
    <property type="term" value="F:RNA binding"/>
    <property type="evidence" value="ECO:0007669"/>
    <property type="project" value="UniProtKB-KW"/>
</dbReference>
<dbReference type="PROSITE" id="PS50889">
    <property type="entry name" value="S4"/>
    <property type="match status" value="1"/>
</dbReference>
<dbReference type="FunFam" id="3.30.70.1560:FF:000001">
    <property type="entry name" value="Pseudouridine synthase"/>
    <property type="match status" value="1"/>
</dbReference>
<evidence type="ECO:0000256" key="4">
    <source>
        <dbReference type="ARBA" id="ARBA00037590"/>
    </source>
</evidence>
<dbReference type="OrthoDB" id="9807213at2"/>
<dbReference type="Gene3D" id="3.30.70.1560">
    <property type="entry name" value="Alpha-L RNA-binding motif"/>
    <property type="match status" value="1"/>
</dbReference>
<evidence type="ECO:0000256" key="6">
    <source>
        <dbReference type="ARBA" id="ARBA00041097"/>
    </source>
</evidence>
<dbReference type="EC" id="5.4.99.19" evidence="5"/>
<dbReference type="Proteomes" id="UP000242175">
    <property type="component" value="Chromosome large"/>
</dbReference>
<evidence type="ECO:0000256" key="10">
    <source>
        <dbReference type="ARBA" id="ARBA00043143"/>
    </source>
</evidence>
<dbReference type="InterPro" id="IPR020094">
    <property type="entry name" value="TruA/RsuA/RluB/E/F_N"/>
</dbReference>
<dbReference type="RefSeq" id="WP_089073591.1">
    <property type="nucleotide sequence ID" value="NZ_CBCSAM010000001.1"/>
</dbReference>
<evidence type="ECO:0000256" key="5">
    <source>
        <dbReference type="ARBA" id="ARBA00038915"/>
    </source>
</evidence>
<dbReference type="InterPro" id="IPR000748">
    <property type="entry name" value="PsdUridine_synth_RsuA/RluB/E/F"/>
</dbReference>
<dbReference type="GO" id="GO:0000455">
    <property type="term" value="P:enzyme-directed rRNA pseudouridine synthesis"/>
    <property type="evidence" value="ECO:0007669"/>
    <property type="project" value="UniProtKB-ARBA"/>
</dbReference>
<evidence type="ECO:0000256" key="3">
    <source>
        <dbReference type="ARBA" id="ARBA00036749"/>
    </source>
</evidence>
<dbReference type="GO" id="GO:0160136">
    <property type="term" value="F:16S rRNA pseudouridine(516) synthase activity"/>
    <property type="evidence" value="ECO:0007669"/>
    <property type="project" value="UniProtKB-EC"/>
</dbReference>
<dbReference type="SUPFAM" id="SSF55174">
    <property type="entry name" value="Alpha-L RNA-binding motif"/>
    <property type="match status" value="1"/>
</dbReference>
<comment type="similarity">
    <text evidence="1">Belongs to the pseudouridine synthase RsuA family.</text>
</comment>
<dbReference type="InterPro" id="IPR020103">
    <property type="entry name" value="PsdUridine_synth_cat_dom_sf"/>
</dbReference>
<reference evidence="13 14" key="1">
    <citation type="journal article" date="2016" name="Int. J. Syst. Evol. Microbiol.">
        <title>Paraphotobacterium marinum gen. nov., sp. nov., a member of the family Vibrionaceae, isolated from surface seawater.</title>
        <authorList>
            <person name="Huang Z."/>
            <person name="Dong C."/>
            <person name="Shao Z."/>
        </authorList>
    </citation>
    <scope>NUCLEOTIDE SEQUENCE [LARGE SCALE GENOMIC DNA]</scope>
    <source>
        <strain evidence="13 14">NSCS20N07D</strain>
    </source>
</reference>
<evidence type="ECO:0000313" key="14">
    <source>
        <dbReference type="Proteomes" id="UP000242175"/>
    </source>
</evidence>
<name>A0A220VFG8_9GAMM</name>
<dbReference type="Gene3D" id="3.30.70.580">
    <property type="entry name" value="Pseudouridine synthase I, catalytic domain, N-terminal subdomain"/>
    <property type="match status" value="1"/>
</dbReference>
<evidence type="ECO:0000256" key="9">
    <source>
        <dbReference type="ARBA" id="ARBA00042844"/>
    </source>
</evidence>
<protein>
    <recommendedName>
        <fullName evidence="6">Ribosomal small subunit pseudouridine synthase A</fullName>
        <ecNumber evidence="5">5.4.99.19</ecNumber>
    </recommendedName>
    <alternativeName>
        <fullName evidence="8">16S pseudouridylate 516 synthase</fullName>
    </alternativeName>
    <alternativeName>
        <fullName evidence="7">16S rRNA pseudouridine(516) synthase</fullName>
    </alternativeName>
    <alternativeName>
        <fullName evidence="9">rRNA pseudouridylate synthase A</fullName>
    </alternativeName>
    <alternativeName>
        <fullName evidence="10">rRNA-uridine isomerase A</fullName>
    </alternativeName>
</protein>
<dbReference type="Gene3D" id="3.10.290.10">
    <property type="entry name" value="RNA-binding S4 domain"/>
    <property type="match status" value="1"/>
</dbReference>
<evidence type="ECO:0000256" key="2">
    <source>
        <dbReference type="ARBA" id="ARBA00023235"/>
    </source>
</evidence>
<evidence type="ECO:0000256" key="11">
    <source>
        <dbReference type="PROSITE-ProRule" id="PRU00182"/>
    </source>
</evidence>
<dbReference type="InterPro" id="IPR002942">
    <property type="entry name" value="S4_RNA-bd"/>
</dbReference>
<dbReference type="Pfam" id="PF00849">
    <property type="entry name" value="PseudoU_synth_2"/>
    <property type="match status" value="1"/>
</dbReference>
<organism evidence="13 14">
    <name type="scientific">Paraphotobacterium marinum</name>
    <dbReference type="NCBI Taxonomy" id="1755811"/>
    <lineage>
        <taxon>Bacteria</taxon>
        <taxon>Pseudomonadati</taxon>
        <taxon>Pseudomonadota</taxon>
        <taxon>Gammaproteobacteria</taxon>
        <taxon>Vibrionales</taxon>
        <taxon>Vibrionaceae</taxon>
        <taxon>Paraphotobacterium</taxon>
    </lineage>
</organism>
<gene>
    <name evidence="13" type="ORF">CF386_06570</name>
</gene>
<dbReference type="SMART" id="SM00363">
    <property type="entry name" value="S4"/>
    <property type="match status" value="1"/>
</dbReference>
<dbReference type="GO" id="GO:0005829">
    <property type="term" value="C:cytosol"/>
    <property type="evidence" value="ECO:0007669"/>
    <property type="project" value="UniProtKB-ARBA"/>
</dbReference>
<dbReference type="PANTHER" id="PTHR47683">
    <property type="entry name" value="PSEUDOURIDINE SYNTHASE FAMILY PROTEIN-RELATED"/>
    <property type="match status" value="1"/>
</dbReference>
<keyword evidence="2" id="KW-0413">Isomerase</keyword>
<evidence type="ECO:0000313" key="13">
    <source>
        <dbReference type="EMBL" id="ASK78683.1"/>
    </source>
</evidence>
<dbReference type="CDD" id="cd02553">
    <property type="entry name" value="PseudoU_synth_RsuA"/>
    <property type="match status" value="1"/>
</dbReference>
<dbReference type="NCBIfam" id="TIGR00093">
    <property type="entry name" value="pseudouridine synthase"/>
    <property type="match status" value="1"/>
</dbReference>
<feature type="domain" description="RNA-binding S4" evidence="12">
    <location>
        <begin position="1"/>
        <end position="63"/>
    </location>
</feature>
<dbReference type="CDD" id="cd00165">
    <property type="entry name" value="S4"/>
    <property type="match status" value="1"/>
</dbReference>
<keyword evidence="14" id="KW-1185">Reference proteome</keyword>
<dbReference type="PANTHER" id="PTHR47683:SF4">
    <property type="entry name" value="PSEUDOURIDINE SYNTHASE"/>
    <property type="match status" value="1"/>
</dbReference>
<comment type="catalytic activity">
    <reaction evidence="3">
        <text>uridine(516) in 16S rRNA = pseudouridine(516) in 16S rRNA</text>
        <dbReference type="Rhea" id="RHEA:38867"/>
        <dbReference type="Rhea" id="RHEA-COMP:10089"/>
        <dbReference type="Rhea" id="RHEA-COMP:10090"/>
        <dbReference type="ChEBI" id="CHEBI:65314"/>
        <dbReference type="ChEBI" id="CHEBI:65315"/>
        <dbReference type="EC" id="5.4.99.19"/>
    </reaction>
</comment>
<evidence type="ECO:0000256" key="7">
    <source>
        <dbReference type="ARBA" id="ARBA00041336"/>
    </source>
</evidence>
<keyword evidence="11" id="KW-0694">RNA-binding</keyword>